<reference evidence="2" key="2">
    <citation type="submission" date="2020-09" db="EMBL/GenBank/DDBJ databases">
        <authorList>
            <person name="Sun Q."/>
            <person name="Ohkuma M."/>
        </authorList>
    </citation>
    <scope>NUCLEOTIDE SEQUENCE</scope>
    <source>
        <strain evidence="2">JCM 3172</strain>
    </source>
</reference>
<protein>
    <submittedName>
        <fullName evidence="2">Uncharacterized protein</fullName>
    </submittedName>
</protein>
<dbReference type="Proteomes" id="UP000619486">
    <property type="component" value="Unassembled WGS sequence"/>
</dbReference>
<name>A0A918HFV4_9ACTN</name>
<reference evidence="2" key="1">
    <citation type="journal article" date="2014" name="Int. J. Syst. Evol. Microbiol.">
        <title>Complete genome sequence of Corynebacterium casei LMG S-19264T (=DSM 44701T), isolated from a smear-ripened cheese.</title>
        <authorList>
            <consortium name="US DOE Joint Genome Institute (JGI-PGF)"/>
            <person name="Walter F."/>
            <person name="Albersmeier A."/>
            <person name="Kalinowski J."/>
            <person name="Ruckert C."/>
        </authorList>
    </citation>
    <scope>NUCLEOTIDE SEQUENCE</scope>
    <source>
        <strain evidence="2">JCM 3172</strain>
    </source>
</reference>
<accession>A0A918HFV4</accession>
<evidence type="ECO:0000256" key="1">
    <source>
        <dbReference type="SAM" id="SignalP"/>
    </source>
</evidence>
<feature type="signal peptide" evidence="1">
    <location>
        <begin position="1"/>
        <end position="30"/>
    </location>
</feature>
<evidence type="ECO:0000313" key="3">
    <source>
        <dbReference type="Proteomes" id="UP000619486"/>
    </source>
</evidence>
<keyword evidence="1" id="KW-0732">Signal</keyword>
<organism evidence="2 3">
    <name type="scientific">Streptomyces purpureus</name>
    <dbReference type="NCBI Taxonomy" id="1951"/>
    <lineage>
        <taxon>Bacteria</taxon>
        <taxon>Bacillati</taxon>
        <taxon>Actinomycetota</taxon>
        <taxon>Actinomycetes</taxon>
        <taxon>Kitasatosporales</taxon>
        <taxon>Streptomycetaceae</taxon>
        <taxon>Streptomyces</taxon>
    </lineage>
</organism>
<evidence type="ECO:0000313" key="2">
    <source>
        <dbReference type="EMBL" id="GGT58858.1"/>
    </source>
</evidence>
<keyword evidence="3" id="KW-1185">Reference proteome</keyword>
<dbReference type="AlphaFoldDB" id="A0A918HFV4"/>
<sequence>MKQIHRSAGTLVAAVAAGSLLLLGAPAAAAGSNVAYEAQRAAEIVEKATGASDLRPDSVVLGGGGNSFVSSAGDITTVRVPAESGGRVEAFASDGRGFGLGLPETASVTGVKAGAGTVVYPNAAKATDIAVQLTADGSARALVTLKDRTAPKEHRFDLRLAEGMDLQPGGDGGYLVVKEAADGVEVVGKIDAPWAKDAHGDPIATHYKVDGGALVQTVEVNESTAFPVVADPKVSFGRGIYLKYSKGEVKSLLPKIRYLPAGSSACGAFGTVGGMVCGVLSYGVLNNIKNVWEYAAANGRCIEVKLTYASVYTGIKHYAC</sequence>
<gene>
    <name evidence="2" type="ORF">GCM10014713_60520</name>
</gene>
<proteinExistence type="predicted"/>
<comment type="caution">
    <text evidence="2">The sequence shown here is derived from an EMBL/GenBank/DDBJ whole genome shotgun (WGS) entry which is preliminary data.</text>
</comment>
<feature type="chain" id="PRO_5038580705" evidence="1">
    <location>
        <begin position="31"/>
        <end position="320"/>
    </location>
</feature>
<dbReference type="EMBL" id="BMQQ01000033">
    <property type="protein sequence ID" value="GGT58858.1"/>
    <property type="molecule type" value="Genomic_DNA"/>
</dbReference>